<evidence type="ECO:0000256" key="4">
    <source>
        <dbReference type="SAM" id="SignalP"/>
    </source>
</evidence>
<proteinExistence type="predicted"/>
<evidence type="ECO:0000256" key="3">
    <source>
        <dbReference type="ARBA" id="ARBA00023157"/>
    </source>
</evidence>
<evidence type="ECO:0000256" key="1">
    <source>
        <dbReference type="ARBA" id="ARBA00022529"/>
    </source>
</evidence>
<dbReference type="EMBL" id="MOOB01000014">
    <property type="protein sequence ID" value="OQE89339.1"/>
    <property type="molecule type" value="Genomic_DNA"/>
</dbReference>
<dbReference type="Proteomes" id="UP000191691">
    <property type="component" value="Unassembled WGS sequence"/>
</dbReference>
<sequence length="59" mass="6002">MRFIFVAFMAIIGAALAADKPPPAPVIPAGHPCKADGSAGNCASGFCLQLVQDKEGVCK</sequence>
<feature type="signal peptide" evidence="4">
    <location>
        <begin position="1"/>
        <end position="17"/>
    </location>
</feature>
<organism evidence="5 6">
    <name type="scientific">Penicillium nalgiovense</name>
    <dbReference type="NCBI Taxonomy" id="60175"/>
    <lineage>
        <taxon>Eukaryota</taxon>
        <taxon>Fungi</taxon>
        <taxon>Dikarya</taxon>
        <taxon>Ascomycota</taxon>
        <taxon>Pezizomycotina</taxon>
        <taxon>Eurotiomycetes</taxon>
        <taxon>Eurotiomycetidae</taxon>
        <taxon>Eurotiales</taxon>
        <taxon>Aspergillaceae</taxon>
        <taxon>Penicillium</taxon>
    </lineage>
</organism>
<keyword evidence="6" id="KW-1185">Reference proteome</keyword>
<evidence type="ECO:0000256" key="2">
    <source>
        <dbReference type="ARBA" id="ARBA00022854"/>
    </source>
</evidence>
<keyword evidence="4" id="KW-0732">Signal</keyword>
<feature type="chain" id="PRO_5010712386" evidence="4">
    <location>
        <begin position="18"/>
        <end position="59"/>
    </location>
</feature>
<accession>A0A1V6YPG4</accession>
<protein>
    <submittedName>
        <fullName evidence="5">Uncharacterized protein</fullName>
    </submittedName>
</protein>
<keyword evidence="1" id="KW-0929">Antimicrobial</keyword>
<dbReference type="InterPro" id="IPR024206">
    <property type="entry name" value="Gurmarin/antimicrobial_peptd"/>
</dbReference>
<dbReference type="SUPFAM" id="SSF57048">
    <property type="entry name" value="Gurmarin-like"/>
    <property type="match status" value="1"/>
</dbReference>
<dbReference type="InterPro" id="IPR009101">
    <property type="entry name" value="Gurmarin/antifun_pep"/>
</dbReference>
<evidence type="ECO:0000313" key="6">
    <source>
        <dbReference type="Proteomes" id="UP000191691"/>
    </source>
</evidence>
<keyword evidence="3" id="KW-1015">Disulfide bond</keyword>
<dbReference type="AlphaFoldDB" id="A0A1V6YPG4"/>
<gene>
    <name evidence="5" type="ORF">PENNAL_c0014G11192</name>
</gene>
<evidence type="ECO:0000313" key="5">
    <source>
        <dbReference type="EMBL" id="OQE89339.1"/>
    </source>
</evidence>
<dbReference type="OMA" id="MGICESG"/>
<reference evidence="6" key="1">
    <citation type="journal article" date="2017" name="Nat. Microbiol.">
        <title>Global analysis of biosynthetic gene clusters reveals vast potential of secondary metabolite production in Penicillium species.</title>
        <authorList>
            <person name="Nielsen J.C."/>
            <person name="Grijseels S."/>
            <person name="Prigent S."/>
            <person name="Ji B."/>
            <person name="Dainat J."/>
            <person name="Nielsen K.F."/>
            <person name="Frisvad J.C."/>
            <person name="Workman M."/>
            <person name="Nielsen J."/>
        </authorList>
    </citation>
    <scope>NUCLEOTIDE SEQUENCE [LARGE SCALE GENOMIC DNA]</scope>
    <source>
        <strain evidence="6">IBT 13039</strain>
    </source>
</reference>
<comment type="caution">
    <text evidence="5">The sequence shown here is derived from an EMBL/GenBank/DDBJ whole genome shotgun (WGS) entry which is preliminary data.</text>
</comment>
<keyword evidence="2" id="KW-0960">Knottin</keyword>
<dbReference type="Pfam" id="PF11410">
    <property type="entry name" value="Antifungal_pept"/>
    <property type="match status" value="1"/>
</dbReference>
<name>A0A1V6YPG4_PENNA</name>